<dbReference type="AlphaFoldDB" id="A0A2S5RG52"/>
<name>A0A2S5RG52_9MOLU</name>
<comment type="caution">
    <text evidence="1">The sequence shown here is derived from an EMBL/GenBank/DDBJ whole genome shotgun (WGS) entry which is preliminary data.</text>
</comment>
<sequence>MFKNKFLITTMAAFFILSSSPIYSIYFIIQNSVKKEGKFSGNQLKNLLNFNDIPLSPLYRKSWEKLISDSDSFSAIYDWKYKLKMESLLNRILNKDINIMNADFKKKPISTKTKLTDAVYLGLQVMGHNKPTATEMHEIGRYEIANFTALENAGYTIYVSNSDKRLEILYTDENDTFTDGENRNYVKLNNKKGTDNIFFKTTELITSENVVNQPNSDIPVYFKAKKDNEILDLYDPFYGRNKLEIQVRSSDSEEYIQYKLWDWNQYNSNDLDLNCYIANNFIKIYCEIALNYIDFIDPLSPNYHQKGSPLTDANDPFKYSGTTPGSLLYYAYKYNAYYDLRIFVFTVANNNQRIVYISYDQNNEIEYDKSSNKPIVDEHLKDTKNNIENRERLSFNPWIDLNKSMRAFVEKTWDLLMFTMEEMS</sequence>
<organism evidence="1 2">
    <name type="scientific">Mesoplasma corruscae</name>
    <dbReference type="NCBI Taxonomy" id="216874"/>
    <lineage>
        <taxon>Bacteria</taxon>
        <taxon>Bacillati</taxon>
        <taxon>Mycoplasmatota</taxon>
        <taxon>Mollicutes</taxon>
        <taxon>Entomoplasmatales</taxon>
        <taxon>Entomoplasmataceae</taxon>
        <taxon>Mesoplasma</taxon>
    </lineage>
</organism>
<gene>
    <name evidence="1" type="ORF">MCORR_v1c05950</name>
</gene>
<evidence type="ECO:0000313" key="1">
    <source>
        <dbReference type="EMBL" id="PPE06290.1"/>
    </source>
</evidence>
<protein>
    <submittedName>
        <fullName evidence="1">Uncharacterized protein</fullName>
    </submittedName>
</protein>
<keyword evidence="2" id="KW-1185">Reference proteome</keyword>
<dbReference type="RefSeq" id="WP_104208123.1">
    <property type="nucleotide sequence ID" value="NZ_PHNF01000002.1"/>
</dbReference>
<evidence type="ECO:0000313" key="2">
    <source>
        <dbReference type="Proteomes" id="UP000239785"/>
    </source>
</evidence>
<dbReference type="EMBL" id="PHNF01000002">
    <property type="protein sequence ID" value="PPE06290.1"/>
    <property type="molecule type" value="Genomic_DNA"/>
</dbReference>
<accession>A0A2S5RG52</accession>
<proteinExistence type="predicted"/>
<reference evidence="1 2" key="1">
    <citation type="submission" date="2017-11" db="EMBL/GenBank/DDBJ databases">
        <title>Genome sequence of Mesoplasma corruscae ELCA-2 (ATCC 49579).</title>
        <authorList>
            <person name="Lo W.-S."/>
            <person name="Kuo C.-H."/>
        </authorList>
    </citation>
    <scope>NUCLEOTIDE SEQUENCE [LARGE SCALE GENOMIC DNA]</scope>
    <source>
        <strain evidence="1 2">ELCA-2</strain>
    </source>
</reference>
<dbReference type="OrthoDB" id="391587at2"/>
<dbReference type="Proteomes" id="UP000239785">
    <property type="component" value="Unassembled WGS sequence"/>
</dbReference>